<evidence type="ECO:0000259" key="2">
    <source>
        <dbReference type="Pfam" id="PF05678"/>
    </source>
</evidence>
<reference evidence="3 4" key="1">
    <citation type="journal article" date="2019" name="Nat. Plants">
        <title>Genome sequencing of Musa balbisiana reveals subgenome evolution and function divergence in polyploid bananas.</title>
        <authorList>
            <person name="Yao X."/>
        </authorList>
    </citation>
    <scope>NUCLEOTIDE SEQUENCE [LARGE SCALE GENOMIC DNA]</scope>
    <source>
        <strain evidence="4">cv. DH-PKW</strain>
        <tissue evidence="3">Leaves</tissue>
    </source>
</reference>
<comment type="caution">
    <text evidence="3">The sequence shown here is derived from an EMBL/GenBank/DDBJ whole genome shotgun (WGS) entry which is preliminary data.</text>
</comment>
<dbReference type="PANTHER" id="PTHR34777">
    <property type="entry name" value="VQ MOTIF-CONTAINING PROTEIN 10"/>
    <property type="match status" value="1"/>
</dbReference>
<dbReference type="InterPro" id="IPR008889">
    <property type="entry name" value="VQ"/>
</dbReference>
<dbReference type="EMBL" id="PYDT01000009">
    <property type="protein sequence ID" value="THU49945.1"/>
    <property type="molecule type" value="Genomic_DNA"/>
</dbReference>
<gene>
    <name evidence="3" type="ORF">C4D60_Mb06t14920</name>
</gene>
<accession>A0A4S8IN59</accession>
<feature type="region of interest" description="Disordered" evidence="1">
    <location>
        <begin position="44"/>
        <end position="75"/>
    </location>
</feature>
<name>A0A4S8IN59_MUSBA</name>
<protein>
    <recommendedName>
        <fullName evidence="2">VQ domain-containing protein</fullName>
    </recommendedName>
</protein>
<dbReference type="AlphaFoldDB" id="A0A4S8IN59"/>
<dbReference type="InterPro" id="IPR039608">
    <property type="entry name" value="VQ_1/10"/>
</dbReference>
<evidence type="ECO:0000313" key="3">
    <source>
        <dbReference type="EMBL" id="THU49945.1"/>
    </source>
</evidence>
<evidence type="ECO:0000256" key="1">
    <source>
        <dbReference type="SAM" id="MobiDB-lite"/>
    </source>
</evidence>
<evidence type="ECO:0000313" key="4">
    <source>
        <dbReference type="Proteomes" id="UP000317650"/>
    </source>
</evidence>
<dbReference type="Proteomes" id="UP000317650">
    <property type="component" value="Chromosome 6"/>
</dbReference>
<proteinExistence type="predicted"/>
<feature type="domain" description="VQ" evidence="2">
    <location>
        <begin position="16"/>
        <end position="39"/>
    </location>
</feature>
<keyword evidence="4" id="KW-1185">Reference proteome</keyword>
<sequence>MSSDHARRPTKVRVIVTKCVQADAVQFKSVVQCLTGKDSVVAETSESPGCRGGRRSHEVERSCGGGRKRSISAEQEAGEPAKGVFLSFIHVELLGTIETIDLVLGRDKCKRRRIKVEFP</sequence>
<dbReference type="PANTHER" id="PTHR34777:SF1">
    <property type="entry name" value="VQ MOTIF-CONTAINING PROTEIN 10"/>
    <property type="match status" value="1"/>
</dbReference>
<organism evidence="3 4">
    <name type="scientific">Musa balbisiana</name>
    <name type="common">Banana</name>
    <dbReference type="NCBI Taxonomy" id="52838"/>
    <lineage>
        <taxon>Eukaryota</taxon>
        <taxon>Viridiplantae</taxon>
        <taxon>Streptophyta</taxon>
        <taxon>Embryophyta</taxon>
        <taxon>Tracheophyta</taxon>
        <taxon>Spermatophyta</taxon>
        <taxon>Magnoliopsida</taxon>
        <taxon>Liliopsida</taxon>
        <taxon>Zingiberales</taxon>
        <taxon>Musaceae</taxon>
        <taxon>Musa</taxon>
    </lineage>
</organism>
<dbReference type="Pfam" id="PF05678">
    <property type="entry name" value="VQ"/>
    <property type="match status" value="1"/>
</dbReference>